<feature type="transmembrane region" description="Helical" evidence="6">
    <location>
        <begin position="385"/>
        <end position="406"/>
    </location>
</feature>
<comment type="subcellular location">
    <subcellularLocation>
        <location evidence="1">Membrane</location>
        <topology evidence="1">Multi-pass membrane protein</topology>
    </subcellularLocation>
</comment>
<evidence type="ECO:0000256" key="6">
    <source>
        <dbReference type="SAM" id="Phobius"/>
    </source>
</evidence>
<dbReference type="GO" id="GO:0016020">
    <property type="term" value="C:membrane"/>
    <property type="evidence" value="ECO:0007669"/>
    <property type="project" value="UniProtKB-SubCell"/>
</dbReference>
<dbReference type="PANTHER" id="PTHR13285">
    <property type="entry name" value="ACYLTRANSFERASE"/>
    <property type="match status" value="1"/>
</dbReference>
<evidence type="ECO:0000256" key="3">
    <source>
        <dbReference type="ARBA" id="ARBA00022989"/>
    </source>
</evidence>
<dbReference type="AlphaFoldDB" id="A0A482XC75"/>
<dbReference type="InParanoid" id="A0A482XC75"/>
<comment type="caution">
    <text evidence="7">The sequence shown here is derived from an EMBL/GenBank/DDBJ whole genome shotgun (WGS) entry which is preliminary data.</text>
</comment>
<comment type="similarity">
    <text evidence="5">Belongs to the membrane-bound acyltransferase family. HHAT subfamily.</text>
</comment>
<dbReference type="EMBL" id="QKKF02013261">
    <property type="protein sequence ID" value="RZF43068.1"/>
    <property type="molecule type" value="Genomic_DNA"/>
</dbReference>
<proteinExistence type="inferred from homology"/>
<feature type="transmembrane region" description="Helical" evidence="6">
    <location>
        <begin position="200"/>
        <end position="222"/>
    </location>
</feature>
<dbReference type="PANTHER" id="PTHR13285:SF18">
    <property type="entry name" value="PROTEIN-CYSTEINE N-PALMITOYLTRANSFERASE RASP"/>
    <property type="match status" value="1"/>
</dbReference>
<organism evidence="7 8">
    <name type="scientific">Laodelphax striatellus</name>
    <name type="common">Small brown planthopper</name>
    <name type="synonym">Delphax striatella</name>
    <dbReference type="NCBI Taxonomy" id="195883"/>
    <lineage>
        <taxon>Eukaryota</taxon>
        <taxon>Metazoa</taxon>
        <taxon>Ecdysozoa</taxon>
        <taxon>Arthropoda</taxon>
        <taxon>Hexapoda</taxon>
        <taxon>Insecta</taxon>
        <taxon>Pterygota</taxon>
        <taxon>Neoptera</taxon>
        <taxon>Paraneoptera</taxon>
        <taxon>Hemiptera</taxon>
        <taxon>Auchenorrhyncha</taxon>
        <taxon>Fulgoroidea</taxon>
        <taxon>Delphacidae</taxon>
        <taxon>Criomorphinae</taxon>
        <taxon>Laodelphax</taxon>
    </lineage>
</organism>
<protein>
    <recommendedName>
        <fullName evidence="9">Protein-cysteine N-palmitoyltransferase Rasp</fullName>
    </recommendedName>
</protein>
<dbReference type="FunCoup" id="A0A482XC75">
    <property type="interactions" value="214"/>
</dbReference>
<feature type="transmembrane region" description="Helical" evidence="6">
    <location>
        <begin position="243"/>
        <end position="268"/>
    </location>
</feature>
<dbReference type="InterPro" id="IPR004299">
    <property type="entry name" value="MBOAT_fam"/>
</dbReference>
<keyword evidence="4 6" id="KW-0472">Membrane</keyword>
<feature type="transmembrane region" description="Helical" evidence="6">
    <location>
        <begin position="168"/>
        <end position="188"/>
    </location>
</feature>
<evidence type="ECO:0000256" key="2">
    <source>
        <dbReference type="ARBA" id="ARBA00022692"/>
    </source>
</evidence>
<keyword evidence="3 6" id="KW-1133">Transmembrane helix</keyword>
<evidence type="ECO:0000256" key="4">
    <source>
        <dbReference type="ARBA" id="ARBA00023136"/>
    </source>
</evidence>
<dbReference type="STRING" id="195883.A0A482XC75"/>
<dbReference type="SMR" id="A0A482XC75"/>
<dbReference type="InterPro" id="IPR051085">
    <property type="entry name" value="MB_O-acyltransferase"/>
</dbReference>
<dbReference type="Proteomes" id="UP000291343">
    <property type="component" value="Unassembled WGS sequence"/>
</dbReference>
<dbReference type="GO" id="GO:0016409">
    <property type="term" value="F:palmitoyltransferase activity"/>
    <property type="evidence" value="ECO:0007669"/>
    <property type="project" value="TreeGrafter"/>
</dbReference>
<evidence type="ECO:0000256" key="1">
    <source>
        <dbReference type="ARBA" id="ARBA00004141"/>
    </source>
</evidence>
<feature type="transmembrane region" description="Helical" evidence="6">
    <location>
        <begin position="99"/>
        <end position="125"/>
    </location>
</feature>
<evidence type="ECO:0000256" key="5">
    <source>
        <dbReference type="ARBA" id="ARBA00038268"/>
    </source>
</evidence>
<accession>A0A482XC75</accession>
<dbReference type="Pfam" id="PF03062">
    <property type="entry name" value="MBOAT"/>
    <property type="match status" value="1"/>
</dbReference>
<name>A0A482XC75_LAOST</name>
<feature type="transmembrane region" description="Helical" evidence="6">
    <location>
        <begin position="427"/>
        <end position="445"/>
    </location>
</feature>
<feature type="transmembrane region" description="Helical" evidence="6">
    <location>
        <begin position="288"/>
        <end position="306"/>
    </location>
</feature>
<feature type="transmembrane region" description="Helical" evidence="6">
    <location>
        <begin position="131"/>
        <end position="156"/>
    </location>
</feature>
<keyword evidence="8" id="KW-1185">Reference proteome</keyword>
<evidence type="ECO:0008006" key="9">
    <source>
        <dbReference type="Google" id="ProtNLM"/>
    </source>
</evidence>
<gene>
    <name evidence="7" type="ORF">LSTR_LSTR001246</name>
</gene>
<reference evidence="7 8" key="1">
    <citation type="journal article" date="2017" name="Gigascience">
        <title>Genome sequence of the small brown planthopper, Laodelphax striatellus.</title>
        <authorList>
            <person name="Zhu J."/>
            <person name="Jiang F."/>
            <person name="Wang X."/>
            <person name="Yang P."/>
            <person name="Bao Y."/>
            <person name="Zhao W."/>
            <person name="Wang W."/>
            <person name="Lu H."/>
            <person name="Wang Q."/>
            <person name="Cui N."/>
            <person name="Li J."/>
            <person name="Chen X."/>
            <person name="Luo L."/>
            <person name="Yu J."/>
            <person name="Kang L."/>
            <person name="Cui F."/>
        </authorList>
    </citation>
    <scope>NUCLEOTIDE SEQUENCE [LARGE SCALE GENOMIC DNA]</scope>
    <source>
        <strain evidence="7">Lst14</strain>
    </source>
</reference>
<feature type="transmembrane region" description="Helical" evidence="6">
    <location>
        <begin position="465"/>
        <end position="485"/>
    </location>
</feature>
<dbReference type="OrthoDB" id="420606at2759"/>
<dbReference type="GO" id="GO:0005783">
    <property type="term" value="C:endoplasmic reticulum"/>
    <property type="evidence" value="ECO:0007669"/>
    <property type="project" value="TreeGrafter"/>
</dbReference>
<feature type="transmembrane region" description="Helical" evidence="6">
    <location>
        <begin position="7"/>
        <end position="26"/>
    </location>
</feature>
<evidence type="ECO:0000313" key="7">
    <source>
        <dbReference type="EMBL" id="RZF43068.1"/>
    </source>
</evidence>
<keyword evidence="2 6" id="KW-0812">Transmembrane</keyword>
<sequence>MLSKTELYFNGFLWLSALLYASYHVYEAGKYFEFSDYAEDFEDGWIWNLKKDCADYEWQTWLKLLKNIYPWFLVHLVASEITRWTFLEAVPICNFVTTVLVILNILGPEICLIFIGQVCLYYLALQIRSTVVIWILSVLLLYTIYGFKYGLSYLLVSIGLPDYTLYNNTAVLSAWILLKCISFCLDHINAKKSTENNFDVFITLLGYTFYLPLFFLGPFMMYEDYEKGVRLPFQKWGRQRLRNLVFNILRYTFWMIVLDIFLHFFYIHAFEYKLDQLKEMGAWYLNGVVYYLALFFYIKYLAIYGLTGTLARAENYNAPPPPACVCYMYCDSQLWRSFDIGFYLFMKRYIYEPVLGENKTFCRRLFASGVTFCYVFLWHGFSENIFLWSLLNFIELSLESIMRYISKIYKFQIWVNNTFSENNQKRLLAICFAPFSIFGIHFNAYMYSPGEGGGVINSQFLEGNWLFNFIFIILAYNFCITAMEISRRKQRKHLISTKHH</sequence>
<evidence type="ECO:0000313" key="8">
    <source>
        <dbReference type="Proteomes" id="UP000291343"/>
    </source>
</evidence>